<dbReference type="Proteomes" id="UP000600946">
    <property type="component" value="Unassembled WGS sequence"/>
</dbReference>
<keyword evidence="3" id="KW-1185">Reference proteome</keyword>
<dbReference type="GeneID" id="96288435"/>
<organism evidence="2 3">
    <name type="scientific">Streptomyces xanthochromogenes</name>
    <dbReference type="NCBI Taxonomy" id="67384"/>
    <lineage>
        <taxon>Bacteria</taxon>
        <taxon>Bacillati</taxon>
        <taxon>Actinomycetota</taxon>
        <taxon>Actinomycetes</taxon>
        <taxon>Kitasatosporales</taxon>
        <taxon>Streptomycetaceae</taxon>
        <taxon>Streptomyces</taxon>
    </lineage>
</organism>
<proteinExistence type="predicted"/>
<evidence type="ECO:0008006" key="4">
    <source>
        <dbReference type="Google" id="ProtNLM"/>
    </source>
</evidence>
<accession>A0ABQ2ZJH7</accession>
<dbReference type="EMBL" id="BMUU01000001">
    <property type="protein sequence ID" value="GGY15502.1"/>
    <property type="molecule type" value="Genomic_DNA"/>
</dbReference>
<dbReference type="RefSeq" id="WP_190025956.1">
    <property type="nucleotide sequence ID" value="NZ_BMUU01000001.1"/>
</dbReference>
<protein>
    <recommendedName>
        <fullName evidence="4">Translation initiation factor IF-2</fullName>
    </recommendedName>
</protein>
<reference evidence="3" key="1">
    <citation type="journal article" date="2019" name="Int. J. Syst. Evol. Microbiol.">
        <title>The Global Catalogue of Microorganisms (GCM) 10K type strain sequencing project: providing services to taxonomists for standard genome sequencing and annotation.</title>
        <authorList>
            <consortium name="The Broad Institute Genomics Platform"/>
            <consortium name="The Broad Institute Genome Sequencing Center for Infectious Disease"/>
            <person name="Wu L."/>
            <person name="Ma J."/>
        </authorList>
    </citation>
    <scope>NUCLEOTIDE SEQUENCE [LARGE SCALE GENOMIC DNA]</scope>
    <source>
        <strain evidence="3">JCM 4594</strain>
    </source>
</reference>
<evidence type="ECO:0000256" key="1">
    <source>
        <dbReference type="SAM" id="MobiDB-lite"/>
    </source>
</evidence>
<feature type="compositionally biased region" description="Basic and acidic residues" evidence="1">
    <location>
        <begin position="177"/>
        <end position="186"/>
    </location>
</feature>
<evidence type="ECO:0000313" key="2">
    <source>
        <dbReference type="EMBL" id="GGY15502.1"/>
    </source>
</evidence>
<feature type="region of interest" description="Disordered" evidence="1">
    <location>
        <begin position="1"/>
        <end position="193"/>
    </location>
</feature>
<feature type="compositionally biased region" description="Basic and acidic residues" evidence="1">
    <location>
        <begin position="65"/>
        <end position="85"/>
    </location>
</feature>
<feature type="compositionally biased region" description="Basic and acidic residues" evidence="1">
    <location>
        <begin position="19"/>
        <end position="33"/>
    </location>
</feature>
<feature type="compositionally biased region" description="Basic and acidic residues" evidence="1">
    <location>
        <begin position="139"/>
        <end position="153"/>
    </location>
</feature>
<comment type="caution">
    <text evidence="2">The sequence shown here is derived from an EMBL/GenBank/DDBJ whole genome shotgun (WGS) entry which is preliminary data.</text>
</comment>
<name>A0ABQ2ZJH7_9ACTN</name>
<gene>
    <name evidence="2" type="ORF">GCM10010326_04020</name>
</gene>
<sequence length="263" mass="29102">MNTHPMNPEFTRFGSRGTRRADVRTGDRQDARSRFLAVFADQESPNGRLEEGRPDRSRRRPGRGRRPEAEGRRRDGRPVDSDPRFGGRPGTDGSRGRGRGAAVPRGIPHEGVGHGPGRSFDPFDPFDLFGPQAGPLGRPGERRERRERPEGHRARPARPSSGPERGYRGRAAGGGGRGERPADRRGRPARRHRTDRWIPAFADAPLSADRALQDAARQVFAATRWIATTGTEAQRARAGRLLADVDRDLSRLLADRARAADVR</sequence>
<feature type="compositionally biased region" description="Low complexity" evidence="1">
    <location>
        <begin position="120"/>
        <end position="138"/>
    </location>
</feature>
<evidence type="ECO:0000313" key="3">
    <source>
        <dbReference type="Proteomes" id="UP000600946"/>
    </source>
</evidence>